<gene>
    <name evidence="4" type="ORF">ISP17_09095</name>
</gene>
<dbReference type="EMBL" id="JADIKM010000002">
    <property type="protein sequence ID" value="MFK2904121.1"/>
    <property type="molecule type" value="Genomic_DNA"/>
</dbReference>
<reference evidence="4 5" key="1">
    <citation type="submission" date="2020-10" db="EMBL/GenBank/DDBJ databases">
        <title>Phylogeny of dyella-like bacteria.</title>
        <authorList>
            <person name="Fu J."/>
        </authorList>
    </citation>
    <scope>NUCLEOTIDE SEQUENCE [LARGE SCALE GENOMIC DNA]</scope>
    <source>
        <strain evidence="4 5">Gsoil3046</strain>
    </source>
</reference>
<evidence type="ECO:0000256" key="2">
    <source>
        <dbReference type="SAM" id="SignalP"/>
    </source>
</evidence>
<dbReference type="InterPro" id="IPR025164">
    <property type="entry name" value="Toastrack_DUF4097"/>
</dbReference>
<evidence type="ECO:0000259" key="3">
    <source>
        <dbReference type="Pfam" id="PF13349"/>
    </source>
</evidence>
<feature type="domain" description="DUF4097" evidence="3">
    <location>
        <begin position="37"/>
        <end position="297"/>
    </location>
</feature>
<accession>A0ABW8JV75</accession>
<name>A0ABW8JV75_9GAMM</name>
<keyword evidence="5" id="KW-1185">Reference proteome</keyword>
<comment type="caution">
    <text evidence="4">The sequence shown here is derived from an EMBL/GenBank/DDBJ whole genome shotgun (WGS) entry which is preliminary data.</text>
</comment>
<organism evidence="4 5">
    <name type="scientific">Dyella ginsengisoli</name>
    <dbReference type="NCBI Taxonomy" id="363848"/>
    <lineage>
        <taxon>Bacteria</taxon>
        <taxon>Pseudomonadati</taxon>
        <taxon>Pseudomonadota</taxon>
        <taxon>Gammaproteobacteria</taxon>
        <taxon>Lysobacterales</taxon>
        <taxon>Rhodanobacteraceae</taxon>
        <taxon>Dyella</taxon>
    </lineage>
</organism>
<dbReference type="Pfam" id="PF13349">
    <property type="entry name" value="DUF4097"/>
    <property type="match status" value="1"/>
</dbReference>
<feature type="region of interest" description="Disordered" evidence="1">
    <location>
        <begin position="263"/>
        <end position="302"/>
    </location>
</feature>
<proteinExistence type="predicted"/>
<dbReference type="Proteomes" id="UP001620460">
    <property type="component" value="Unassembled WGS sequence"/>
</dbReference>
<evidence type="ECO:0000256" key="1">
    <source>
        <dbReference type="SAM" id="MobiDB-lite"/>
    </source>
</evidence>
<evidence type="ECO:0000313" key="4">
    <source>
        <dbReference type="EMBL" id="MFK2904121.1"/>
    </source>
</evidence>
<feature type="chain" id="PRO_5047503810" evidence="2">
    <location>
        <begin position="22"/>
        <end position="302"/>
    </location>
</feature>
<dbReference type="PROSITE" id="PS51257">
    <property type="entry name" value="PROKAR_LIPOPROTEIN"/>
    <property type="match status" value="1"/>
</dbReference>
<feature type="signal peptide" evidence="2">
    <location>
        <begin position="1"/>
        <end position="21"/>
    </location>
</feature>
<keyword evidence="2" id="KW-0732">Signal</keyword>
<sequence>MQTALRYLPLATLLYAGVACADTPLDLSHPATPKAHVSISNIKGEVTVTAWDRNEVHVGGSLGDGARPLAISGSDSDLEIKVQAQGKSGMFNWGSDNAMGSTMLNVQVPRGASLEVHVVSAPLSIDGTDGGAIEVNSVSGKIRIHARTPSLQVDSVSGGIEQSGRADRAELQTVSGDILAPALGDQAKLETVSGQVQANGGPWRTFTLSTVSGDVDVAGGLVSNGRMDINSMSGDVQLTLPADVSAAIHASSFSGDLRSAFGKAERKEHGPGSELSVQQGSGSARVGIESFSGDVRIRRQGD</sequence>
<dbReference type="RefSeq" id="WP_404632301.1">
    <property type="nucleotide sequence ID" value="NZ_JADIKM010000002.1"/>
</dbReference>
<evidence type="ECO:0000313" key="5">
    <source>
        <dbReference type="Proteomes" id="UP001620460"/>
    </source>
</evidence>
<protein>
    <submittedName>
        <fullName evidence="4">DUF4097 family beta strand repeat protein</fullName>
    </submittedName>
</protein>